<dbReference type="PROSITE" id="PS50297">
    <property type="entry name" value="ANK_REP_REGION"/>
    <property type="match status" value="1"/>
</dbReference>
<dbReference type="SMART" id="SM00248">
    <property type="entry name" value="ANK"/>
    <property type="match status" value="1"/>
</dbReference>
<dbReference type="PROSITE" id="PS50088">
    <property type="entry name" value="ANK_REPEAT"/>
    <property type="match status" value="1"/>
</dbReference>
<evidence type="ECO:0000313" key="2">
    <source>
        <dbReference type="EMBL" id="ESZ91362.1"/>
    </source>
</evidence>
<sequence>MFFADDTNTMRTTITMHPSRFLQLCGVRFGLRFALSKAPGNIEHALQAYRAVPDNAIIFKLCWEGRIDAINLLFEQGLASPLDTDSYGQTPLMIAAVAGELETCKFLMEQGADVEVRNGRGENLVMYAIDAAAMPGHWLGPGPGRGWGPRSEYDIDVSDAEKSARVPCESRFEMLKLITQNACPADSCRHEPNRLALFCWAFTLVREELHSNGGIDSIWLKDAIYHEDIDTVDYILKSGGHGVMDIATKHTILFTVSSRMKISDQTHLIHCAMSHGFNLHQPLMFFVNPDYGFPTTMAMQALRSSAAFSRFRTTLQLLGINKTTFVHNEIQQSPAVADGWTIDSLQIVFDLVYIPIKYPPNFLCWEEECMHDTEYMYDTAHEAEEVSWNFMLDKLKELNIGDALASNVDAILREREVDIIKFRDVDGRVCSNCGEVGRYYATGDEYDEAYSDWIGHWYRLKKEAETKEAEKAEVEDSMFLLSL</sequence>
<reference evidence="2 3" key="1">
    <citation type="journal article" date="2014" name="Genome Announc.">
        <title>Draft genome sequence of Sclerotinia borealis, a psychrophilic plant pathogenic fungus.</title>
        <authorList>
            <person name="Mardanov A.V."/>
            <person name="Beletsky A.V."/>
            <person name="Kadnikov V.V."/>
            <person name="Ignatov A.N."/>
            <person name="Ravin N.V."/>
        </authorList>
    </citation>
    <scope>NUCLEOTIDE SEQUENCE [LARGE SCALE GENOMIC DNA]</scope>
    <source>
        <strain evidence="3">F-4157</strain>
    </source>
</reference>
<dbReference type="InterPro" id="IPR002110">
    <property type="entry name" value="Ankyrin_rpt"/>
</dbReference>
<dbReference type="Proteomes" id="UP000019487">
    <property type="component" value="Unassembled WGS sequence"/>
</dbReference>
<evidence type="ECO:0000313" key="3">
    <source>
        <dbReference type="Proteomes" id="UP000019487"/>
    </source>
</evidence>
<dbReference type="OrthoDB" id="539213at2759"/>
<dbReference type="InterPro" id="IPR036770">
    <property type="entry name" value="Ankyrin_rpt-contain_sf"/>
</dbReference>
<protein>
    <submittedName>
        <fullName evidence="2">Uncharacterized protein</fullName>
    </submittedName>
</protein>
<dbReference type="STRING" id="1432307.W9C3N9"/>
<comment type="caution">
    <text evidence="2">The sequence shown here is derived from an EMBL/GenBank/DDBJ whole genome shotgun (WGS) entry which is preliminary data.</text>
</comment>
<dbReference type="Pfam" id="PF12796">
    <property type="entry name" value="Ank_2"/>
    <property type="match status" value="1"/>
</dbReference>
<dbReference type="HOGENOM" id="CLU_565198_0_0_1"/>
<dbReference type="SUPFAM" id="SSF140860">
    <property type="entry name" value="Pseudo ankyrin repeat-like"/>
    <property type="match status" value="1"/>
</dbReference>
<feature type="repeat" description="ANK" evidence="1">
    <location>
        <begin position="87"/>
        <end position="119"/>
    </location>
</feature>
<dbReference type="Gene3D" id="1.25.40.20">
    <property type="entry name" value="Ankyrin repeat-containing domain"/>
    <property type="match status" value="1"/>
</dbReference>
<gene>
    <name evidence="2" type="ORF">SBOR_8246</name>
</gene>
<accession>W9C3N9</accession>
<proteinExistence type="predicted"/>
<keyword evidence="1" id="KW-0040">ANK repeat</keyword>
<organism evidence="2 3">
    <name type="scientific">Sclerotinia borealis (strain F-4128)</name>
    <dbReference type="NCBI Taxonomy" id="1432307"/>
    <lineage>
        <taxon>Eukaryota</taxon>
        <taxon>Fungi</taxon>
        <taxon>Dikarya</taxon>
        <taxon>Ascomycota</taxon>
        <taxon>Pezizomycotina</taxon>
        <taxon>Leotiomycetes</taxon>
        <taxon>Helotiales</taxon>
        <taxon>Sclerotiniaceae</taxon>
        <taxon>Sclerotinia</taxon>
    </lineage>
</organism>
<dbReference type="AlphaFoldDB" id="W9C3N9"/>
<keyword evidence="3" id="KW-1185">Reference proteome</keyword>
<name>W9C3N9_SCLBF</name>
<dbReference type="EMBL" id="AYSA01000510">
    <property type="protein sequence ID" value="ESZ91362.1"/>
    <property type="molecule type" value="Genomic_DNA"/>
</dbReference>
<evidence type="ECO:0000256" key="1">
    <source>
        <dbReference type="PROSITE-ProRule" id="PRU00023"/>
    </source>
</evidence>